<feature type="region of interest" description="Disordered" evidence="5">
    <location>
        <begin position="81"/>
        <end position="204"/>
    </location>
</feature>
<feature type="compositionally biased region" description="Basic and acidic residues" evidence="5">
    <location>
        <begin position="571"/>
        <end position="582"/>
    </location>
</feature>
<feature type="transmembrane region" description="Helical" evidence="6">
    <location>
        <begin position="236"/>
        <end position="257"/>
    </location>
</feature>
<comment type="caution">
    <text evidence="7">The sequence shown here is derived from an EMBL/GenBank/DDBJ whole genome shotgun (WGS) entry which is preliminary data.</text>
</comment>
<reference evidence="8" key="1">
    <citation type="journal article" date="2019" name="Int. J. Syst. Evol. Microbiol.">
        <title>The Global Catalogue of Microorganisms (GCM) 10K type strain sequencing project: providing services to taxonomists for standard genome sequencing and annotation.</title>
        <authorList>
            <consortium name="The Broad Institute Genomics Platform"/>
            <consortium name="The Broad Institute Genome Sequencing Center for Infectious Disease"/>
            <person name="Wu L."/>
            <person name="Ma J."/>
        </authorList>
    </citation>
    <scope>NUCLEOTIDE SEQUENCE [LARGE SCALE GENOMIC DNA]</scope>
    <source>
        <strain evidence="8">JCM 6307</strain>
    </source>
</reference>
<accession>A0ABP5YY74</accession>
<feature type="transmembrane region" description="Helical" evidence="6">
    <location>
        <begin position="403"/>
        <end position="423"/>
    </location>
</feature>
<evidence type="ECO:0000256" key="1">
    <source>
        <dbReference type="ARBA" id="ARBA00004141"/>
    </source>
</evidence>
<dbReference type="PANTHER" id="PTHR39157">
    <property type="entry name" value="INTEGRAL MEMBRANE PROTEIN-RELATED"/>
    <property type="match status" value="1"/>
</dbReference>
<protein>
    <submittedName>
        <fullName evidence="7">DoxX family membrane protein</fullName>
    </submittedName>
</protein>
<feature type="compositionally biased region" description="Basic and acidic residues" evidence="5">
    <location>
        <begin position="1"/>
        <end position="11"/>
    </location>
</feature>
<dbReference type="RefSeq" id="WP_344383408.1">
    <property type="nucleotide sequence ID" value="NZ_BAAATA010000013.1"/>
</dbReference>
<feature type="compositionally biased region" description="Low complexity" evidence="5">
    <location>
        <begin position="92"/>
        <end position="109"/>
    </location>
</feature>
<evidence type="ECO:0000256" key="5">
    <source>
        <dbReference type="SAM" id="MobiDB-lite"/>
    </source>
</evidence>
<feature type="compositionally biased region" description="Gly residues" evidence="5">
    <location>
        <begin position="528"/>
        <end position="560"/>
    </location>
</feature>
<gene>
    <name evidence="7" type="ORF">GCM10010406_26490</name>
</gene>
<comment type="subcellular location">
    <subcellularLocation>
        <location evidence="1">Membrane</location>
        <topology evidence="1">Multi-pass membrane protein</topology>
    </subcellularLocation>
</comment>
<evidence type="ECO:0000256" key="6">
    <source>
        <dbReference type="SAM" id="Phobius"/>
    </source>
</evidence>
<dbReference type="Pfam" id="PF07681">
    <property type="entry name" value="DoxX"/>
    <property type="match status" value="1"/>
</dbReference>
<keyword evidence="3 6" id="KW-1133">Transmembrane helix</keyword>
<dbReference type="Proteomes" id="UP001501358">
    <property type="component" value="Unassembled WGS sequence"/>
</dbReference>
<evidence type="ECO:0000256" key="3">
    <source>
        <dbReference type="ARBA" id="ARBA00022989"/>
    </source>
</evidence>
<evidence type="ECO:0000313" key="7">
    <source>
        <dbReference type="EMBL" id="GAA2489045.1"/>
    </source>
</evidence>
<keyword evidence="4 6" id="KW-0472">Membrane</keyword>
<evidence type="ECO:0000256" key="2">
    <source>
        <dbReference type="ARBA" id="ARBA00022692"/>
    </source>
</evidence>
<feature type="compositionally biased region" description="Gly residues" evidence="5">
    <location>
        <begin position="454"/>
        <end position="466"/>
    </location>
</feature>
<sequence>MDTRTSPDRAGGRAQGIEDPILSPVKVPSDPAQVTVNHASFRVMLARTPRPSILTGAGTGPLPIVPTSVRTASDARTPLGAAAGFRQGGRGNASPWAAAPGPASGGTDPDGTETTQRMPVLRPDAPHPDTAGTRLLPQFAGPDEDGGLHDTRRVRPLVVSQRDPRGPHAAGPVHGGAHDAHDRPAYDDRDTYGGDRGAYDDDRDSYGRQDGLLGLVRLRGRSEPVRHAFYPGHRMNLGLVLLPLRVFLGFVSVYAGMSKLCDPVFFGGGDRGSMVQWLSSLEPWTAAEPLRDFALTHPVGAGLAVAFLQIVVGTLTMLGLWTRLAAGAGILLSAALLLTVSWRSAPAYNMPDFIYLAAWSPLLIAGAPVYSLDARLAGEAWRTLGPRAPIADLRRRVLRRGTVLAVVVVGMTLLLGSLLGGAVRSGSTTIHVPGPSDPPVNNLPGSPLPTPTGPRGGTPTPGGNGRGAASPSATPSERASSPAAEPAPDAGTTGGGVPQPDGPTVQAPQEQAPPPAPREPAPTPPSAGNGGTSGGGGGSDEGSSGGGGSGSGGAIGGLLGSGESSGFVLGMREKERGEGTAA</sequence>
<feature type="transmembrane region" description="Helical" evidence="6">
    <location>
        <begin position="354"/>
        <end position="372"/>
    </location>
</feature>
<feature type="compositionally biased region" description="Basic and acidic residues" evidence="5">
    <location>
        <begin position="176"/>
        <end position="204"/>
    </location>
</feature>
<dbReference type="EMBL" id="BAAATA010000013">
    <property type="protein sequence ID" value="GAA2489045.1"/>
    <property type="molecule type" value="Genomic_DNA"/>
</dbReference>
<proteinExistence type="predicted"/>
<feature type="transmembrane region" description="Helical" evidence="6">
    <location>
        <begin position="324"/>
        <end position="342"/>
    </location>
</feature>
<feature type="compositionally biased region" description="Low complexity" evidence="5">
    <location>
        <begin position="467"/>
        <end position="490"/>
    </location>
</feature>
<evidence type="ECO:0000256" key="4">
    <source>
        <dbReference type="ARBA" id="ARBA00023136"/>
    </source>
</evidence>
<feature type="compositionally biased region" description="Pro residues" evidence="5">
    <location>
        <begin position="511"/>
        <end position="525"/>
    </location>
</feature>
<keyword evidence="8" id="KW-1185">Reference proteome</keyword>
<feature type="region of interest" description="Disordered" evidence="5">
    <location>
        <begin position="429"/>
        <end position="582"/>
    </location>
</feature>
<feature type="transmembrane region" description="Helical" evidence="6">
    <location>
        <begin position="299"/>
        <end position="317"/>
    </location>
</feature>
<feature type="region of interest" description="Disordered" evidence="5">
    <location>
        <begin position="1"/>
        <end position="29"/>
    </location>
</feature>
<keyword evidence="2 6" id="KW-0812">Transmembrane</keyword>
<name>A0ABP5YY74_9ACTN</name>
<organism evidence="7 8">
    <name type="scientific">Streptomyces thermolineatus</name>
    <dbReference type="NCBI Taxonomy" id="44033"/>
    <lineage>
        <taxon>Bacteria</taxon>
        <taxon>Bacillati</taxon>
        <taxon>Actinomycetota</taxon>
        <taxon>Actinomycetes</taxon>
        <taxon>Kitasatosporales</taxon>
        <taxon>Streptomycetaceae</taxon>
        <taxon>Streptomyces</taxon>
    </lineage>
</organism>
<dbReference type="PANTHER" id="PTHR39157:SF1">
    <property type="entry name" value="DOXX FAMILY PROTEIN"/>
    <property type="match status" value="1"/>
</dbReference>
<dbReference type="InterPro" id="IPR032808">
    <property type="entry name" value="DoxX"/>
</dbReference>
<evidence type="ECO:0000313" key="8">
    <source>
        <dbReference type="Proteomes" id="UP001501358"/>
    </source>
</evidence>